<evidence type="ECO:0000313" key="3">
    <source>
        <dbReference type="Proteomes" id="UP000275078"/>
    </source>
</evidence>
<reference evidence="2 3" key="1">
    <citation type="journal article" date="2018" name="Nat. Ecol. Evol.">
        <title>Pezizomycetes genomes reveal the molecular basis of ectomycorrhizal truffle lifestyle.</title>
        <authorList>
            <person name="Murat C."/>
            <person name="Payen T."/>
            <person name="Noel B."/>
            <person name="Kuo A."/>
            <person name="Morin E."/>
            <person name="Chen J."/>
            <person name="Kohler A."/>
            <person name="Krizsan K."/>
            <person name="Balestrini R."/>
            <person name="Da Silva C."/>
            <person name="Montanini B."/>
            <person name="Hainaut M."/>
            <person name="Levati E."/>
            <person name="Barry K.W."/>
            <person name="Belfiori B."/>
            <person name="Cichocki N."/>
            <person name="Clum A."/>
            <person name="Dockter R.B."/>
            <person name="Fauchery L."/>
            <person name="Guy J."/>
            <person name="Iotti M."/>
            <person name="Le Tacon F."/>
            <person name="Lindquist E.A."/>
            <person name="Lipzen A."/>
            <person name="Malagnac F."/>
            <person name="Mello A."/>
            <person name="Molinier V."/>
            <person name="Miyauchi S."/>
            <person name="Poulain J."/>
            <person name="Riccioni C."/>
            <person name="Rubini A."/>
            <person name="Sitrit Y."/>
            <person name="Splivallo R."/>
            <person name="Traeger S."/>
            <person name="Wang M."/>
            <person name="Zifcakova L."/>
            <person name="Wipf D."/>
            <person name="Zambonelli A."/>
            <person name="Paolocci F."/>
            <person name="Nowrousian M."/>
            <person name="Ottonello S."/>
            <person name="Baldrian P."/>
            <person name="Spatafora J.W."/>
            <person name="Henrissat B."/>
            <person name="Nagy L.G."/>
            <person name="Aury J.M."/>
            <person name="Wincker P."/>
            <person name="Grigoriev I.V."/>
            <person name="Bonfante P."/>
            <person name="Martin F.M."/>
        </authorList>
    </citation>
    <scope>NUCLEOTIDE SEQUENCE [LARGE SCALE GENOMIC DNA]</scope>
    <source>
        <strain evidence="2 3">RN42</strain>
    </source>
</reference>
<feature type="region of interest" description="Disordered" evidence="1">
    <location>
        <begin position="398"/>
        <end position="440"/>
    </location>
</feature>
<dbReference type="EMBL" id="ML119719">
    <property type="protein sequence ID" value="RPA77908.1"/>
    <property type="molecule type" value="Genomic_DNA"/>
</dbReference>
<protein>
    <submittedName>
        <fullName evidence="2">Uncharacterized protein</fullName>
    </submittedName>
</protein>
<accession>A0A3N4HZK2</accession>
<evidence type="ECO:0000256" key="1">
    <source>
        <dbReference type="SAM" id="MobiDB-lite"/>
    </source>
</evidence>
<feature type="compositionally biased region" description="Low complexity" evidence="1">
    <location>
        <begin position="29"/>
        <end position="40"/>
    </location>
</feature>
<gene>
    <name evidence="2" type="ORF">BJ508DRAFT_364184</name>
</gene>
<feature type="compositionally biased region" description="Polar residues" evidence="1">
    <location>
        <begin position="112"/>
        <end position="125"/>
    </location>
</feature>
<sequence>MVIGEGWKNDTTASSTDAERVAKLQSSALSAASHSAKWSSDTPQLESTAHAERTLSPTSIDLSTICATASTPRLQPKLGENVSVQRPPLSTASEQLPTKDPNQITERPDLFTDSTSKVDNPTASEQPPGEPTVSGIPSPEKRSDSALKTPINTAKMSDAERFALEASFKTLGEAIEAYTWTDRPYFAKCRFDGIWYPRPCQIDWDRQEDGFELLPNDQLKVRGKLDRLRPRRKDEEWLDWLKDEFYLYLRFFVDYFICQEDPWWSPSSLSRLEYLSHWFIRKNWCEELGLSHEEYTKYFLIGDVNRDRECVARFAPLCFLAMSIKYLENSGVTPYSKMFLDLFGIPPEKALNSPLILRLTPPSIITPRPRKPNRRREKHIWIVVAGLERDESYGLAELHTEPEDLDFAGGYKPEDGESDDTDDDFFSLDSSDEEEEEEKV</sequence>
<evidence type="ECO:0000313" key="2">
    <source>
        <dbReference type="EMBL" id="RPA77908.1"/>
    </source>
</evidence>
<feature type="compositionally biased region" description="Polar residues" evidence="1">
    <location>
        <begin position="82"/>
        <end position="105"/>
    </location>
</feature>
<proteinExistence type="predicted"/>
<feature type="region of interest" description="Disordered" evidence="1">
    <location>
        <begin position="76"/>
        <end position="150"/>
    </location>
</feature>
<organism evidence="2 3">
    <name type="scientific">Ascobolus immersus RN42</name>
    <dbReference type="NCBI Taxonomy" id="1160509"/>
    <lineage>
        <taxon>Eukaryota</taxon>
        <taxon>Fungi</taxon>
        <taxon>Dikarya</taxon>
        <taxon>Ascomycota</taxon>
        <taxon>Pezizomycotina</taxon>
        <taxon>Pezizomycetes</taxon>
        <taxon>Pezizales</taxon>
        <taxon>Ascobolaceae</taxon>
        <taxon>Ascobolus</taxon>
    </lineage>
</organism>
<dbReference type="Proteomes" id="UP000275078">
    <property type="component" value="Unassembled WGS sequence"/>
</dbReference>
<keyword evidence="3" id="KW-1185">Reference proteome</keyword>
<feature type="region of interest" description="Disordered" evidence="1">
    <location>
        <begin position="29"/>
        <end position="57"/>
    </location>
</feature>
<dbReference type="AlphaFoldDB" id="A0A3N4HZK2"/>
<name>A0A3N4HZK2_ASCIM</name>
<feature type="compositionally biased region" description="Acidic residues" evidence="1">
    <location>
        <begin position="416"/>
        <end position="440"/>
    </location>
</feature>